<protein>
    <recommendedName>
        <fullName evidence="3">Peptidase S24/S26A/S26B/S26C domain-containing protein</fullName>
    </recommendedName>
</protein>
<reference evidence="1 2" key="1">
    <citation type="submission" date="2008-11" db="EMBL/GenBank/DDBJ databases">
        <title>Draft genome sequence of Bacteroides pectinophilus (ATCC 43243).</title>
        <authorList>
            <person name="Sudarsanam P."/>
            <person name="Ley R."/>
            <person name="Guruge J."/>
            <person name="Turnbaugh P.J."/>
            <person name="Mahowald M."/>
            <person name="Liep D."/>
            <person name="Gordon J."/>
        </authorList>
    </citation>
    <scope>NUCLEOTIDE SEQUENCE [LARGE SCALE GENOMIC DNA]</scope>
    <source>
        <strain evidence="1 2">ATCC 43243</strain>
    </source>
</reference>
<accession>B7APD3</accession>
<evidence type="ECO:0000313" key="2">
    <source>
        <dbReference type="Proteomes" id="UP000003136"/>
    </source>
</evidence>
<gene>
    <name evidence="1" type="ORF">BACPEC_00539</name>
</gene>
<reference evidence="1 2" key="2">
    <citation type="submission" date="2008-11" db="EMBL/GenBank/DDBJ databases">
        <authorList>
            <person name="Fulton L."/>
            <person name="Clifton S."/>
            <person name="Fulton B."/>
            <person name="Xu J."/>
            <person name="Minx P."/>
            <person name="Pepin K.H."/>
            <person name="Johnson M."/>
            <person name="Bhonagiri V."/>
            <person name="Nash W.E."/>
            <person name="Mardis E.R."/>
            <person name="Wilson R.K."/>
        </authorList>
    </citation>
    <scope>NUCLEOTIDE SEQUENCE [LARGE SCALE GENOMIC DNA]</scope>
    <source>
        <strain evidence="1 2">ATCC 43243</strain>
    </source>
</reference>
<dbReference type="STRING" id="483218.BACPEC_00539"/>
<dbReference type="SUPFAM" id="SSF51306">
    <property type="entry name" value="LexA/Signal peptidase"/>
    <property type="match status" value="1"/>
</dbReference>
<dbReference type="eggNOG" id="COG0681">
    <property type="taxonomic scope" value="Bacteria"/>
</dbReference>
<comment type="caution">
    <text evidence="1">The sequence shown here is derived from an EMBL/GenBank/DDBJ whole genome shotgun (WGS) entry which is preliminary data.</text>
</comment>
<organism evidence="1 2">
    <name type="scientific">[Bacteroides] pectinophilus ATCC 43243</name>
    <dbReference type="NCBI Taxonomy" id="483218"/>
    <lineage>
        <taxon>Bacteria</taxon>
        <taxon>Bacillati</taxon>
        <taxon>Bacillota</taxon>
        <taxon>Clostridia</taxon>
        <taxon>Eubacteriales</taxon>
    </lineage>
</organism>
<name>B7APD3_9FIRM</name>
<sequence>MGDSNIQSIEGLLGMGKAVRIKPQGYSMYPLIVPGRDSVIIESTEADGLKRGDVALYRRSSGILVIHRIFRHDADGFYFVGDNQTAVEGPIKAEQIIGVMTVLERNGRSISTDSIIYRAVCMIWLWMRPIRRPVSVTAAFLKKVLGFNIRLVRRWNGKKG</sequence>
<dbReference type="AlphaFoldDB" id="B7APD3"/>
<dbReference type="HOGENOM" id="CLU_126496_0_0_9"/>
<dbReference type="InterPro" id="IPR036286">
    <property type="entry name" value="LexA/Signal_pep-like_sf"/>
</dbReference>
<keyword evidence="2" id="KW-1185">Reference proteome</keyword>
<evidence type="ECO:0000313" key="1">
    <source>
        <dbReference type="EMBL" id="EEC58407.1"/>
    </source>
</evidence>
<dbReference type="EMBL" id="ABVQ01000034">
    <property type="protein sequence ID" value="EEC58407.1"/>
    <property type="molecule type" value="Genomic_DNA"/>
</dbReference>
<proteinExistence type="predicted"/>
<dbReference type="CDD" id="cd06462">
    <property type="entry name" value="Peptidase_S24_S26"/>
    <property type="match status" value="1"/>
</dbReference>
<dbReference type="Proteomes" id="UP000003136">
    <property type="component" value="Unassembled WGS sequence"/>
</dbReference>
<evidence type="ECO:0008006" key="3">
    <source>
        <dbReference type="Google" id="ProtNLM"/>
    </source>
</evidence>